<dbReference type="AlphaFoldDB" id="A0AAV9ALS0"/>
<proteinExistence type="predicted"/>
<sequence>MNNNGVSRIQRHRWMTCRRRSIGLVVWEVQTVVRSNQTSHALIPTRLRTMPPTPSTATGR</sequence>
<reference evidence="1" key="1">
    <citation type="journal article" date="2023" name="Nat. Commun.">
        <title>Diploid and tetraploid genomes of Acorus and the evolution of monocots.</title>
        <authorList>
            <person name="Ma L."/>
            <person name="Liu K.W."/>
            <person name="Li Z."/>
            <person name="Hsiao Y.Y."/>
            <person name="Qi Y."/>
            <person name="Fu T."/>
            <person name="Tang G.D."/>
            <person name="Zhang D."/>
            <person name="Sun W.H."/>
            <person name="Liu D.K."/>
            <person name="Li Y."/>
            <person name="Chen G.Z."/>
            <person name="Liu X.D."/>
            <person name="Liao X.Y."/>
            <person name="Jiang Y.T."/>
            <person name="Yu X."/>
            <person name="Hao Y."/>
            <person name="Huang J."/>
            <person name="Zhao X.W."/>
            <person name="Ke S."/>
            <person name="Chen Y.Y."/>
            <person name="Wu W.L."/>
            <person name="Hsu J.L."/>
            <person name="Lin Y.F."/>
            <person name="Huang M.D."/>
            <person name="Li C.Y."/>
            <person name="Huang L."/>
            <person name="Wang Z.W."/>
            <person name="Zhao X."/>
            <person name="Zhong W.Y."/>
            <person name="Peng D.H."/>
            <person name="Ahmad S."/>
            <person name="Lan S."/>
            <person name="Zhang J.S."/>
            <person name="Tsai W.C."/>
            <person name="Van de Peer Y."/>
            <person name="Liu Z.J."/>
        </authorList>
    </citation>
    <scope>NUCLEOTIDE SEQUENCE</scope>
    <source>
        <strain evidence="1">SCP</strain>
    </source>
</reference>
<dbReference type="EMBL" id="JAUJYN010000008">
    <property type="protein sequence ID" value="KAK1265046.1"/>
    <property type="molecule type" value="Genomic_DNA"/>
</dbReference>
<evidence type="ECO:0000313" key="2">
    <source>
        <dbReference type="Proteomes" id="UP001179952"/>
    </source>
</evidence>
<accession>A0AAV9ALS0</accession>
<evidence type="ECO:0000313" key="1">
    <source>
        <dbReference type="EMBL" id="KAK1265046.1"/>
    </source>
</evidence>
<dbReference type="Proteomes" id="UP001179952">
    <property type="component" value="Unassembled WGS sequence"/>
</dbReference>
<comment type="caution">
    <text evidence="1">The sequence shown here is derived from an EMBL/GenBank/DDBJ whole genome shotgun (WGS) entry which is preliminary data.</text>
</comment>
<keyword evidence="2" id="KW-1185">Reference proteome</keyword>
<name>A0AAV9ALS0_ACOGR</name>
<gene>
    <name evidence="1" type="ORF">QJS04_geneDACA021299</name>
</gene>
<reference evidence="1" key="2">
    <citation type="submission" date="2023-06" db="EMBL/GenBank/DDBJ databases">
        <authorList>
            <person name="Ma L."/>
            <person name="Liu K.-W."/>
            <person name="Li Z."/>
            <person name="Hsiao Y.-Y."/>
            <person name="Qi Y."/>
            <person name="Fu T."/>
            <person name="Tang G."/>
            <person name="Zhang D."/>
            <person name="Sun W.-H."/>
            <person name="Liu D.-K."/>
            <person name="Li Y."/>
            <person name="Chen G.-Z."/>
            <person name="Liu X.-D."/>
            <person name="Liao X.-Y."/>
            <person name="Jiang Y.-T."/>
            <person name="Yu X."/>
            <person name="Hao Y."/>
            <person name="Huang J."/>
            <person name="Zhao X.-W."/>
            <person name="Ke S."/>
            <person name="Chen Y.-Y."/>
            <person name="Wu W.-L."/>
            <person name="Hsu J.-L."/>
            <person name="Lin Y.-F."/>
            <person name="Huang M.-D."/>
            <person name="Li C.-Y."/>
            <person name="Huang L."/>
            <person name="Wang Z.-W."/>
            <person name="Zhao X."/>
            <person name="Zhong W.-Y."/>
            <person name="Peng D.-H."/>
            <person name="Ahmad S."/>
            <person name="Lan S."/>
            <person name="Zhang J.-S."/>
            <person name="Tsai W.-C."/>
            <person name="Van De Peer Y."/>
            <person name="Liu Z.-J."/>
        </authorList>
    </citation>
    <scope>NUCLEOTIDE SEQUENCE</scope>
    <source>
        <strain evidence="1">SCP</strain>
        <tissue evidence="1">Leaves</tissue>
    </source>
</reference>
<organism evidence="1 2">
    <name type="scientific">Acorus gramineus</name>
    <name type="common">Dwarf sweet flag</name>
    <dbReference type="NCBI Taxonomy" id="55184"/>
    <lineage>
        <taxon>Eukaryota</taxon>
        <taxon>Viridiplantae</taxon>
        <taxon>Streptophyta</taxon>
        <taxon>Embryophyta</taxon>
        <taxon>Tracheophyta</taxon>
        <taxon>Spermatophyta</taxon>
        <taxon>Magnoliopsida</taxon>
        <taxon>Liliopsida</taxon>
        <taxon>Acoraceae</taxon>
        <taxon>Acorus</taxon>
    </lineage>
</organism>
<protein>
    <submittedName>
        <fullName evidence="1">Uncharacterized protein</fullName>
    </submittedName>
</protein>